<dbReference type="RefSeq" id="WP_011406820.1">
    <property type="nucleotide sequence ID" value="NZ_CATZXA010000027.1"/>
</dbReference>
<dbReference type="OMA" id="RTFCYAT"/>
<protein>
    <submittedName>
        <fullName evidence="1">Exosome protein</fullName>
    </submittedName>
</protein>
<dbReference type="SUPFAM" id="SSF55282">
    <property type="entry name" value="RL5-like"/>
    <property type="match status" value="1"/>
</dbReference>
<dbReference type="Gene3D" id="3.30.1440.10">
    <property type="match status" value="1"/>
</dbReference>
<dbReference type="AlphaFoldDB" id="A0A328Q0Y7"/>
<dbReference type="GeneID" id="3855488"/>
<dbReference type="PANTHER" id="PTHR38816">
    <property type="entry name" value="EXOSOME SUBUNIT, DUF54 FAMILY-RELATED"/>
    <property type="match status" value="1"/>
</dbReference>
<organism evidence="1 2">
    <name type="scientific">Methanosphaera stadtmanae</name>
    <dbReference type="NCBI Taxonomy" id="2317"/>
    <lineage>
        <taxon>Archaea</taxon>
        <taxon>Methanobacteriati</taxon>
        <taxon>Methanobacteriota</taxon>
        <taxon>Methanomada group</taxon>
        <taxon>Methanobacteria</taxon>
        <taxon>Methanobacteriales</taxon>
        <taxon>Methanobacteriaceae</taxon>
        <taxon>Methanosphaera</taxon>
    </lineage>
</organism>
<dbReference type="EMBL" id="NGJK01000079">
    <property type="protein sequence ID" value="RAP02664.1"/>
    <property type="molecule type" value="Genomic_DNA"/>
</dbReference>
<comment type="caution">
    <text evidence="1">The sequence shown here is derived from an EMBL/GenBank/DDBJ whole genome shotgun (WGS) entry which is preliminary data.</text>
</comment>
<accession>A0A328Q0Y7</accession>
<dbReference type="Proteomes" id="UP000248557">
    <property type="component" value="Unassembled WGS sequence"/>
</dbReference>
<evidence type="ECO:0000313" key="2">
    <source>
        <dbReference type="Proteomes" id="UP000248557"/>
    </source>
</evidence>
<evidence type="ECO:0000313" key="1">
    <source>
        <dbReference type="EMBL" id="RAP02664.1"/>
    </source>
</evidence>
<gene>
    <name evidence="1" type="ORF">CA615_06185</name>
</gene>
<reference evidence="1 2" key="1">
    <citation type="submission" date="2017-05" db="EMBL/GenBank/DDBJ databases">
        <title>Host range expansion of the Methanosphaera genus to humans and monogastric animals involves recent and extensive reduction in genome content.</title>
        <authorList>
            <person name="Hoedt E.C."/>
            <person name="Volmer J.G."/>
            <person name="Parks D.H."/>
            <person name="Rosewarne C.P."/>
            <person name="Denman S.E."/>
            <person name="Mcsweeney C.S."/>
            <person name="O Cuiv P."/>
            <person name="Hugenholtz P."/>
            <person name="Tyson G.W."/>
            <person name="Morrison M."/>
        </authorList>
    </citation>
    <scope>NUCLEOTIDE SEQUENCE [LARGE SCALE GENOMIC DNA]</scope>
    <source>
        <strain evidence="1 2">PA5</strain>
    </source>
</reference>
<sequence length="142" mass="16806">MIHNISYRTFVYGTEDEEKVTDAISYIFPNLLPEKTITEDHFGNDIIILSEKITKKRHNRDFIKFFNENLSNSDKEIIKNELSRRMDEKGNFFLRFDKQEAYNRNLKLTYSGNAIHARIKIASYPVSKENALKVAYKLFDFL</sequence>
<dbReference type="PANTHER" id="PTHR38816:SF1">
    <property type="entry name" value="EXOSOME SUBUNIT"/>
    <property type="match status" value="1"/>
</dbReference>
<dbReference type="InterPro" id="IPR022803">
    <property type="entry name" value="Ribosomal_uL5_dom_sf"/>
</dbReference>
<dbReference type="InterPro" id="IPR002739">
    <property type="entry name" value="PAB1135-like"/>
</dbReference>
<proteinExistence type="predicted"/>
<name>A0A328Q0Y7_9EURY</name>
<dbReference type="Pfam" id="PF01877">
    <property type="entry name" value="RNA_binding"/>
    <property type="match status" value="1"/>
</dbReference>